<feature type="non-terminal residue" evidence="7">
    <location>
        <position position="272"/>
    </location>
</feature>
<dbReference type="InterPro" id="IPR050654">
    <property type="entry name" value="AChE-related_enzymes"/>
</dbReference>
<dbReference type="EMBL" id="DS683640">
    <property type="protein sequence ID" value="EEC04274.1"/>
    <property type="molecule type" value="Genomic_DNA"/>
</dbReference>
<dbReference type="VEuPathDB" id="VectorBase:ISCP_000689"/>
<dbReference type="InParanoid" id="B7PCF2"/>
<evidence type="ECO:0000313" key="8">
    <source>
        <dbReference type="EnsemblMetazoa" id="ISCW001837-PA"/>
    </source>
</evidence>
<dbReference type="OrthoDB" id="6512235at2759"/>
<evidence type="ECO:0000256" key="1">
    <source>
        <dbReference type="ARBA" id="ARBA00005964"/>
    </source>
</evidence>
<dbReference type="SUPFAM" id="SSF53474">
    <property type="entry name" value="alpha/beta-Hydrolases"/>
    <property type="match status" value="1"/>
</dbReference>
<dbReference type="Proteomes" id="UP000001555">
    <property type="component" value="Unassembled WGS sequence"/>
</dbReference>
<keyword evidence="2" id="KW-0719">Serine esterase</keyword>
<keyword evidence="5" id="KW-0732">Signal</keyword>
<dbReference type="VEuPathDB" id="VectorBase:ISCW001837"/>
<evidence type="ECO:0000256" key="2">
    <source>
        <dbReference type="ARBA" id="ARBA00022487"/>
    </source>
</evidence>
<dbReference type="Pfam" id="PF00135">
    <property type="entry name" value="COesterase"/>
    <property type="match status" value="1"/>
</dbReference>
<dbReference type="InterPro" id="IPR002018">
    <property type="entry name" value="CarbesteraseB"/>
</dbReference>
<dbReference type="InterPro" id="IPR019826">
    <property type="entry name" value="Carboxylesterase_B_AS"/>
</dbReference>
<name>B7PCF2_IXOSC</name>
<keyword evidence="9" id="KW-1185">Reference proteome</keyword>
<feature type="domain" description="Carboxylesterase type B" evidence="6">
    <location>
        <begin position="22"/>
        <end position="263"/>
    </location>
</feature>
<reference evidence="8" key="2">
    <citation type="submission" date="2020-05" db="UniProtKB">
        <authorList>
            <consortium name="EnsemblMetazoa"/>
        </authorList>
    </citation>
    <scope>IDENTIFICATION</scope>
    <source>
        <strain evidence="8">wikel</strain>
    </source>
</reference>
<dbReference type="HOGENOM" id="CLU_006586_4_2_1"/>
<keyword evidence="3 5" id="KW-0378">Hydrolase</keyword>
<evidence type="ECO:0000313" key="9">
    <source>
        <dbReference type="Proteomes" id="UP000001555"/>
    </source>
</evidence>
<dbReference type="EC" id="3.1.1.-" evidence="5"/>
<dbReference type="PaxDb" id="6945-B7PCF2"/>
<dbReference type="EnsemblMetazoa" id="ISCW001837-RA">
    <property type="protein sequence ID" value="ISCW001837-PA"/>
    <property type="gene ID" value="ISCW001837"/>
</dbReference>
<keyword evidence="4" id="KW-0325">Glycoprotein</keyword>
<evidence type="ECO:0000256" key="4">
    <source>
        <dbReference type="ARBA" id="ARBA00023180"/>
    </source>
</evidence>
<dbReference type="EMBL" id="ABJB010842151">
    <property type="status" value="NOT_ANNOTATED_CDS"/>
    <property type="molecule type" value="Genomic_DNA"/>
</dbReference>
<feature type="signal peptide" evidence="5">
    <location>
        <begin position="1"/>
        <end position="18"/>
    </location>
</feature>
<dbReference type="VEuPathDB" id="VectorBase:ISCI001837"/>
<comment type="similarity">
    <text evidence="1 5">Belongs to the type-B carboxylesterase/lipase family.</text>
</comment>
<dbReference type="PANTHER" id="PTHR43918">
    <property type="entry name" value="ACETYLCHOLINESTERASE"/>
    <property type="match status" value="1"/>
</dbReference>
<dbReference type="GO" id="GO:0052689">
    <property type="term" value="F:carboxylic ester hydrolase activity"/>
    <property type="evidence" value="ECO:0007669"/>
    <property type="project" value="UniProtKB-KW"/>
</dbReference>
<accession>B7PCF2</accession>
<protein>
    <recommendedName>
        <fullName evidence="5">Carboxylic ester hydrolase</fullName>
        <ecNumber evidence="5">3.1.1.-</ecNumber>
    </recommendedName>
</protein>
<evidence type="ECO:0000256" key="3">
    <source>
        <dbReference type="ARBA" id="ARBA00022801"/>
    </source>
</evidence>
<organism>
    <name type="scientific">Ixodes scapularis</name>
    <name type="common">Black-legged tick</name>
    <name type="synonym">Deer tick</name>
    <dbReference type="NCBI Taxonomy" id="6945"/>
    <lineage>
        <taxon>Eukaryota</taxon>
        <taxon>Metazoa</taxon>
        <taxon>Ecdysozoa</taxon>
        <taxon>Arthropoda</taxon>
        <taxon>Chelicerata</taxon>
        <taxon>Arachnida</taxon>
        <taxon>Acari</taxon>
        <taxon>Parasitiformes</taxon>
        <taxon>Ixodida</taxon>
        <taxon>Ixodoidea</taxon>
        <taxon>Ixodidae</taxon>
        <taxon>Ixodinae</taxon>
        <taxon>Ixodes</taxon>
    </lineage>
</organism>
<dbReference type="AlphaFoldDB" id="B7PCF2"/>
<feature type="chain" id="PRO_5010753475" description="Carboxylic ester hydrolase" evidence="5">
    <location>
        <begin position="19"/>
        <end position="272"/>
    </location>
</feature>
<evidence type="ECO:0000313" key="7">
    <source>
        <dbReference type="EMBL" id="EEC04274.1"/>
    </source>
</evidence>
<proteinExistence type="inferred from homology"/>
<dbReference type="InterPro" id="IPR029058">
    <property type="entry name" value="AB_hydrolase_fold"/>
</dbReference>
<evidence type="ECO:0000256" key="5">
    <source>
        <dbReference type="RuleBase" id="RU361235"/>
    </source>
</evidence>
<reference evidence="7 9" key="1">
    <citation type="submission" date="2008-03" db="EMBL/GenBank/DDBJ databases">
        <title>Annotation of Ixodes scapularis.</title>
        <authorList>
            <consortium name="Ixodes scapularis Genome Project Consortium"/>
            <person name="Caler E."/>
            <person name="Hannick L.I."/>
            <person name="Bidwell S."/>
            <person name="Joardar V."/>
            <person name="Thiagarajan M."/>
            <person name="Amedeo P."/>
            <person name="Galinsky K.J."/>
            <person name="Schobel S."/>
            <person name="Inman J."/>
            <person name="Hostetler J."/>
            <person name="Miller J."/>
            <person name="Hammond M."/>
            <person name="Megy K."/>
            <person name="Lawson D."/>
            <person name="Kodira C."/>
            <person name="Sutton G."/>
            <person name="Meyer J."/>
            <person name="Hill C.A."/>
            <person name="Birren B."/>
            <person name="Nene V."/>
            <person name="Collins F."/>
            <person name="Alarcon-Chaidez F."/>
            <person name="Wikel S."/>
            <person name="Strausberg R."/>
        </authorList>
    </citation>
    <scope>NUCLEOTIDE SEQUENCE [LARGE SCALE GENOMIC DNA]</scope>
    <source>
        <strain evidence="9">Wikel</strain>
        <strain evidence="7">Wikel colony</strain>
    </source>
</reference>
<dbReference type="PROSITE" id="PS00122">
    <property type="entry name" value="CARBOXYLESTERASE_B_1"/>
    <property type="match status" value="1"/>
</dbReference>
<gene>
    <name evidence="7" type="ORF">IscW_ISCW001837</name>
</gene>
<sequence length="272" mass="29639">MIHTLFFAVLLICIAATAMEDEPIVETKLGQLKGQLESVSGKTVQVFLGIPYAEPPIDHLRFRRPLPAKSWSGTYDATQKKFSCPQKVNPSLADIETDLSEDCLYLNVWTASTARPTRPVVVWIHGGGFALGSSYQNEFNGSLLAVMHDLVVVTINYRLGIFGFLDAGVPDAPGNVGLLDQRLSLQWVRENIRAFGGNPTRVTIFGQSAGGYSVHAHIISPLSRGLFHRAFMMSGTYDSTGLIDTIRESADKGSQVAARLNCTGPFLDLSSH</sequence>
<dbReference type="PANTHER" id="PTHR43918:SF4">
    <property type="entry name" value="CARBOXYLIC ESTER HYDROLASE"/>
    <property type="match status" value="1"/>
</dbReference>
<evidence type="ECO:0000259" key="6">
    <source>
        <dbReference type="Pfam" id="PF00135"/>
    </source>
</evidence>
<dbReference type="Gene3D" id="3.40.50.1820">
    <property type="entry name" value="alpha/beta hydrolase"/>
    <property type="match status" value="1"/>
</dbReference>